<gene>
    <name evidence="1" type="primary">106</name>
    <name evidence="1" type="ORF">SEA_FRYBERGER_106</name>
</gene>
<reference evidence="1 2" key="1">
    <citation type="submission" date="2018-06" db="EMBL/GenBank/DDBJ databases">
        <authorList>
            <person name="Searcy Z.E."/>
            <person name="Delesalle V.A."/>
            <person name="Garlena R.A."/>
            <person name="Russell D.A."/>
            <person name="Pope W.H."/>
            <person name="Jacobs-Sera D."/>
            <person name="Hatfull G.F."/>
        </authorList>
    </citation>
    <scope>NUCLEOTIDE SEQUENCE [LARGE SCALE GENOMIC DNA]</scope>
</reference>
<dbReference type="InterPro" id="IPR045677">
    <property type="entry name" value="DUF6197"/>
</dbReference>
<dbReference type="Proteomes" id="UP000259952">
    <property type="component" value="Segment"/>
</dbReference>
<protein>
    <submittedName>
        <fullName evidence="1">Uncharacterized protein</fullName>
    </submittedName>
</protein>
<dbReference type="GeneID" id="54998537"/>
<evidence type="ECO:0000313" key="2">
    <source>
        <dbReference type="Proteomes" id="UP000259952"/>
    </source>
</evidence>
<accession>A0A346FCQ8</accession>
<dbReference type="KEGG" id="vg:54998537"/>
<keyword evidence="2" id="KW-1185">Reference proteome</keyword>
<dbReference type="RefSeq" id="YP_009807658.1">
    <property type="nucleotide sequence ID" value="NC_048027.1"/>
</dbReference>
<dbReference type="Pfam" id="PF19698">
    <property type="entry name" value="DUF6197"/>
    <property type="match status" value="1"/>
</dbReference>
<evidence type="ECO:0000313" key="1">
    <source>
        <dbReference type="EMBL" id="AXN53522.1"/>
    </source>
</evidence>
<organism evidence="1 2">
    <name type="scientific">Gordonia phage Fryberger</name>
    <dbReference type="NCBI Taxonomy" id="2250392"/>
    <lineage>
        <taxon>Viruses</taxon>
        <taxon>Duplodnaviria</taxon>
        <taxon>Heunggongvirae</taxon>
        <taxon>Uroviricota</taxon>
        <taxon>Caudoviricetes</taxon>
        <taxon>Ronaldovirus</taxon>
        <taxon>Ronaldovirus fryberger</taxon>
    </lineage>
</organism>
<dbReference type="EMBL" id="MH479913">
    <property type="protein sequence ID" value="AXN53522.1"/>
    <property type="molecule type" value="Genomic_DNA"/>
</dbReference>
<name>A0A346FCQ8_9CAUD</name>
<sequence>MTNIYEDAADLIEKGWCQYSFGDDDGGYCTVGAVNKTISDSAISCSPVRVIEMAKGLREFDPSLREYDPGDEFSFVTNWNDDPTRDRQEVLDFLRFMGKKEADK</sequence>
<proteinExistence type="predicted"/>